<protein>
    <submittedName>
        <fullName evidence="8">Putative integral membrane protein (TIGR00698 family)</fullName>
    </submittedName>
</protein>
<keyword evidence="3" id="KW-1003">Cell membrane</keyword>
<gene>
    <name evidence="8" type="ORF">HNQ80_002273</name>
</gene>
<comment type="caution">
    <text evidence="8">The sequence shown here is derived from an EMBL/GenBank/DDBJ whole genome shotgun (WGS) entry which is preliminary data.</text>
</comment>
<feature type="transmembrane region" description="Helical" evidence="7">
    <location>
        <begin position="256"/>
        <end position="277"/>
    </location>
</feature>
<evidence type="ECO:0000256" key="7">
    <source>
        <dbReference type="SAM" id="Phobius"/>
    </source>
</evidence>
<keyword evidence="4 7" id="KW-0812">Transmembrane</keyword>
<evidence type="ECO:0000256" key="5">
    <source>
        <dbReference type="ARBA" id="ARBA00022989"/>
    </source>
</evidence>
<feature type="transmembrane region" description="Helical" evidence="7">
    <location>
        <begin position="312"/>
        <end position="332"/>
    </location>
</feature>
<dbReference type="PANTHER" id="PTHR30106">
    <property type="entry name" value="INNER MEMBRANE PROTEIN YEIH-RELATED"/>
    <property type="match status" value="1"/>
</dbReference>
<keyword evidence="9" id="KW-1185">Reference proteome</keyword>
<name>A0A841KR02_9FIRM</name>
<accession>A0A841KR02</accession>
<dbReference type="EMBL" id="JACHEN010000012">
    <property type="protein sequence ID" value="MBB6216174.1"/>
    <property type="molecule type" value="Genomic_DNA"/>
</dbReference>
<evidence type="ECO:0000256" key="6">
    <source>
        <dbReference type="ARBA" id="ARBA00023136"/>
    </source>
</evidence>
<proteinExistence type="inferred from homology"/>
<evidence type="ECO:0000256" key="2">
    <source>
        <dbReference type="ARBA" id="ARBA00007977"/>
    </source>
</evidence>
<evidence type="ECO:0000313" key="8">
    <source>
        <dbReference type="EMBL" id="MBB6216174.1"/>
    </source>
</evidence>
<sequence length="337" mass="36569">MKLYWIQENFPGLLRVFIIAVISTWLGSLFPIIGGAVFGILIGILISNVIGKPERALPGIKFASKKILQWAIILLGAGLSLSQVWKTGVESLYVMLFTLSAAFISAYSLGKLMGVPFRLTSLIGVGTAICGGSAIAAVSPIIEAEDMEIAYSISTIFLFNVLAVLIFPPLGHLMEFSDQAFGLWAGTAINDTSSVVAAGYAFSNIAGDYATIVKLTRTTMIIPISLIFAFITAIAKKKEAKNNQDVSYSIKSIFPWFILWFLVASLLNTLGLFPANWVGYLKFLSKFMIVMALSAIGLSADFRKMLKTGMKPLFLGLFVWFVVSVVSLVVQFSTGQI</sequence>
<organism evidence="8 9">
    <name type="scientific">Anaerosolibacter carboniphilus</name>
    <dbReference type="NCBI Taxonomy" id="1417629"/>
    <lineage>
        <taxon>Bacteria</taxon>
        <taxon>Bacillati</taxon>
        <taxon>Bacillota</taxon>
        <taxon>Clostridia</taxon>
        <taxon>Peptostreptococcales</taxon>
        <taxon>Thermotaleaceae</taxon>
        <taxon>Anaerosolibacter</taxon>
    </lineage>
</organism>
<feature type="transmembrane region" description="Helical" evidence="7">
    <location>
        <begin position="283"/>
        <end position="300"/>
    </location>
</feature>
<evidence type="ECO:0000256" key="4">
    <source>
        <dbReference type="ARBA" id="ARBA00022692"/>
    </source>
</evidence>
<evidence type="ECO:0000256" key="3">
    <source>
        <dbReference type="ARBA" id="ARBA00022475"/>
    </source>
</evidence>
<keyword evidence="5 7" id="KW-1133">Transmembrane helix</keyword>
<dbReference type="AlphaFoldDB" id="A0A841KR02"/>
<feature type="transmembrane region" description="Helical" evidence="7">
    <location>
        <begin position="13"/>
        <end position="46"/>
    </location>
</feature>
<dbReference type="Proteomes" id="UP000579281">
    <property type="component" value="Unassembled WGS sequence"/>
</dbReference>
<evidence type="ECO:0000256" key="1">
    <source>
        <dbReference type="ARBA" id="ARBA00004651"/>
    </source>
</evidence>
<dbReference type="InterPro" id="IPR018383">
    <property type="entry name" value="UPF0324_pro"/>
</dbReference>
<comment type="subcellular location">
    <subcellularLocation>
        <location evidence="1">Cell membrane</location>
        <topology evidence="1">Multi-pass membrane protein</topology>
    </subcellularLocation>
</comment>
<evidence type="ECO:0000313" key="9">
    <source>
        <dbReference type="Proteomes" id="UP000579281"/>
    </source>
</evidence>
<comment type="similarity">
    <text evidence="2">Belongs to the UPF0324 family.</text>
</comment>
<feature type="transmembrane region" description="Helical" evidence="7">
    <location>
        <begin position="91"/>
        <end position="110"/>
    </location>
</feature>
<reference evidence="8 9" key="1">
    <citation type="submission" date="2020-08" db="EMBL/GenBank/DDBJ databases">
        <title>Genomic Encyclopedia of Type Strains, Phase IV (KMG-IV): sequencing the most valuable type-strain genomes for metagenomic binning, comparative biology and taxonomic classification.</title>
        <authorList>
            <person name="Goeker M."/>
        </authorList>
    </citation>
    <scope>NUCLEOTIDE SEQUENCE [LARGE SCALE GENOMIC DNA]</scope>
    <source>
        <strain evidence="8 9">DSM 103526</strain>
    </source>
</reference>
<feature type="transmembrane region" description="Helical" evidence="7">
    <location>
        <begin position="215"/>
        <end position="235"/>
    </location>
</feature>
<feature type="transmembrane region" description="Helical" evidence="7">
    <location>
        <begin position="122"/>
        <end position="142"/>
    </location>
</feature>
<dbReference type="PANTHER" id="PTHR30106:SF1">
    <property type="entry name" value="UPF0324 MEMBRANE PROTEIN FN0533"/>
    <property type="match status" value="1"/>
</dbReference>
<dbReference type="Pfam" id="PF03601">
    <property type="entry name" value="Cons_hypoth698"/>
    <property type="match status" value="1"/>
</dbReference>
<feature type="transmembrane region" description="Helical" evidence="7">
    <location>
        <begin position="67"/>
        <end position="85"/>
    </location>
</feature>
<dbReference type="GO" id="GO:0005886">
    <property type="term" value="C:plasma membrane"/>
    <property type="evidence" value="ECO:0007669"/>
    <property type="project" value="UniProtKB-SubCell"/>
</dbReference>
<feature type="transmembrane region" description="Helical" evidence="7">
    <location>
        <begin position="148"/>
        <end position="168"/>
    </location>
</feature>
<keyword evidence="6 7" id="KW-0472">Membrane</keyword>